<keyword evidence="3" id="KW-1185">Reference proteome</keyword>
<reference evidence="3" key="1">
    <citation type="submission" date="2018-09" db="EMBL/GenBank/DDBJ databases">
        <authorList>
            <person name="Livingstone P.G."/>
            <person name="Whitworth D.E."/>
        </authorList>
    </citation>
    <scope>NUCLEOTIDE SEQUENCE [LARGE SCALE GENOMIC DNA]</scope>
    <source>
        <strain evidence="3">AB050A</strain>
    </source>
</reference>
<name>A0A3A8P8I8_9BACT</name>
<keyword evidence="1" id="KW-1133">Transmembrane helix</keyword>
<comment type="caution">
    <text evidence="2">The sequence shown here is derived from an EMBL/GenBank/DDBJ whole genome shotgun (WGS) entry which is preliminary data.</text>
</comment>
<keyword evidence="1" id="KW-0472">Membrane</keyword>
<gene>
    <name evidence="2" type="ORF">D7W81_41405</name>
</gene>
<keyword evidence="1" id="KW-0812">Transmembrane</keyword>
<evidence type="ECO:0000313" key="2">
    <source>
        <dbReference type="EMBL" id="RKH49755.1"/>
    </source>
</evidence>
<sequence length="183" mass="20564">MSYELVLQARTPGAPFEMARVEALLAARPGTVRPDGVREWDLGVGVVEVLPLRDGKKVVGMELRVPLEDREELIREALTEAAGLAHKARLRLFDPQLGEVLEGADTERVVEQYLRTEHYRRTAKPMEITPGLEEAMDRAERANMRGLPSEPMSLSTRMVLFAVGGFTILFFVMRFLTEKLNGE</sequence>
<accession>A0A3A8P8I8</accession>
<organism evidence="2 3">
    <name type="scientific">Corallococcus aberystwythensis</name>
    <dbReference type="NCBI Taxonomy" id="2316722"/>
    <lineage>
        <taxon>Bacteria</taxon>
        <taxon>Pseudomonadati</taxon>
        <taxon>Myxococcota</taxon>
        <taxon>Myxococcia</taxon>
        <taxon>Myxococcales</taxon>
        <taxon>Cystobacterineae</taxon>
        <taxon>Myxococcaceae</taxon>
        <taxon>Corallococcus</taxon>
    </lineage>
</organism>
<dbReference type="OrthoDB" id="5512104at2"/>
<proteinExistence type="predicted"/>
<dbReference type="AlphaFoldDB" id="A0A3A8P8I8"/>
<dbReference type="EMBL" id="RAWK01000557">
    <property type="protein sequence ID" value="RKH49755.1"/>
    <property type="molecule type" value="Genomic_DNA"/>
</dbReference>
<evidence type="ECO:0000313" key="3">
    <source>
        <dbReference type="Proteomes" id="UP000267003"/>
    </source>
</evidence>
<dbReference type="Proteomes" id="UP000267003">
    <property type="component" value="Unassembled WGS sequence"/>
</dbReference>
<protein>
    <submittedName>
        <fullName evidence="2">Uncharacterized protein</fullName>
    </submittedName>
</protein>
<feature type="transmembrane region" description="Helical" evidence="1">
    <location>
        <begin position="158"/>
        <end position="177"/>
    </location>
</feature>
<evidence type="ECO:0000256" key="1">
    <source>
        <dbReference type="SAM" id="Phobius"/>
    </source>
</evidence>